<protein>
    <submittedName>
        <fullName evidence="1">Uncharacterized protein</fullName>
    </submittedName>
</protein>
<dbReference type="AlphaFoldDB" id="A0A0G0VH08"/>
<comment type="caution">
    <text evidence="1">The sequence shown here is derived from an EMBL/GenBank/DDBJ whole genome shotgun (WGS) entry which is preliminary data.</text>
</comment>
<proteinExistence type="predicted"/>
<accession>A0A0G0VH08</accession>
<dbReference type="EMBL" id="LCAW01000013">
    <property type="protein sequence ID" value="KKR98931.1"/>
    <property type="molecule type" value="Genomic_DNA"/>
</dbReference>
<evidence type="ECO:0000313" key="1">
    <source>
        <dbReference type="EMBL" id="KKR98931.1"/>
    </source>
</evidence>
<name>A0A0G0VH08_9BACT</name>
<evidence type="ECO:0000313" key="2">
    <source>
        <dbReference type="Proteomes" id="UP000033930"/>
    </source>
</evidence>
<gene>
    <name evidence="1" type="ORF">UU50_C0013G0010</name>
</gene>
<sequence length="167" mass="18706">MLPNSQEVSVSSIPSVRFIQETERLLDLMLKTRKIGATRRGGFLTVYQYDGQNGPYLLTVRIGLSGPQCAWRNSGLSQEMASRLARFQRYALKKSSSWQTRNVQENMFGGAISARDHVLAFSGLGELYDEALMLALAISLELLDMSQAHEIAQISANHIFLEFVNHL</sequence>
<reference evidence="1 2" key="1">
    <citation type="journal article" date="2015" name="Nature">
        <title>rRNA introns, odd ribosomes, and small enigmatic genomes across a large radiation of phyla.</title>
        <authorList>
            <person name="Brown C.T."/>
            <person name="Hug L.A."/>
            <person name="Thomas B.C."/>
            <person name="Sharon I."/>
            <person name="Castelle C.J."/>
            <person name="Singh A."/>
            <person name="Wilkins M.J."/>
            <person name="Williams K.H."/>
            <person name="Banfield J.F."/>
        </authorList>
    </citation>
    <scope>NUCLEOTIDE SEQUENCE [LARGE SCALE GENOMIC DNA]</scope>
</reference>
<organism evidence="1 2">
    <name type="scientific">Candidatus Uhrbacteria bacterium GW2011_GWC1_41_20</name>
    <dbReference type="NCBI Taxonomy" id="1618983"/>
    <lineage>
        <taxon>Bacteria</taxon>
        <taxon>Candidatus Uhriibacteriota</taxon>
    </lineage>
</organism>
<dbReference type="Proteomes" id="UP000033930">
    <property type="component" value="Unassembled WGS sequence"/>
</dbReference>